<evidence type="ECO:0000313" key="5">
    <source>
        <dbReference type="Proteomes" id="UP000009046"/>
    </source>
</evidence>
<name>E0W3Z5_PEDHC</name>
<keyword evidence="5" id="KW-1185">Reference proteome</keyword>
<dbReference type="GeneID" id="8239747"/>
<evidence type="ECO:0000256" key="1">
    <source>
        <dbReference type="SAM" id="Phobius"/>
    </source>
</evidence>
<evidence type="ECO:0000259" key="2">
    <source>
        <dbReference type="Pfam" id="PF16020"/>
    </source>
</evidence>
<protein>
    <recommendedName>
        <fullName evidence="2">Deltamethrin resistance protein prag01 domain-containing protein</fullName>
    </recommendedName>
</protein>
<dbReference type="Proteomes" id="UP000009046">
    <property type="component" value="Unassembled WGS sequence"/>
</dbReference>
<dbReference type="RefSeq" id="XP_002433089.1">
    <property type="nucleotide sequence ID" value="XM_002433044.1"/>
</dbReference>
<dbReference type="EMBL" id="DS235885">
    <property type="protein sequence ID" value="EEB20351.1"/>
    <property type="molecule type" value="Genomic_DNA"/>
</dbReference>
<organism>
    <name type="scientific">Pediculus humanus subsp. corporis</name>
    <name type="common">Body louse</name>
    <dbReference type="NCBI Taxonomy" id="121224"/>
    <lineage>
        <taxon>Eukaryota</taxon>
        <taxon>Metazoa</taxon>
        <taxon>Ecdysozoa</taxon>
        <taxon>Arthropoda</taxon>
        <taxon>Hexapoda</taxon>
        <taxon>Insecta</taxon>
        <taxon>Pterygota</taxon>
        <taxon>Neoptera</taxon>
        <taxon>Paraneoptera</taxon>
        <taxon>Psocodea</taxon>
        <taxon>Troctomorpha</taxon>
        <taxon>Phthiraptera</taxon>
        <taxon>Anoplura</taxon>
        <taxon>Pediculidae</taxon>
        <taxon>Pediculus</taxon>
    </lineage>
</organism>
<dbReference type="CTD" id="8239747"/>
<reference evidence="4" key="3">
    <citation type="submission" date="2021-02" db="UniProtKB">
        <authorList>
            <consortium name="EnsemblMetazoa"/>
        </authorList>
    </citation>
    <scope>IDENTIFICATION</scope>
    <source>
        <strain evidence="4">USDA</strain>
    </source>
</reference>
<reference evidence="3" key="2">
    <citation type="submission" date="2007-04" db="EMBL/GenBank/DDBJ databases">
        <title>The genome of the human body louse.</title>
        <authorList>
            <consortium name="The Human Body Louse Genome Consortium"/>
            <person name="Kirkness E."/>
            <person name="Walenz B."/>
            <person name="Hass B."/>
            <person name="Bruggner R."/>
            <person name="Strausberg R."/>
        </authorList>
    </citation>
    <scope>NUCLEOTIDE SEQUENCE</scope>
    <source>
        <strain evidence="3">USDA</strain>
    </source>
</reference>
<keyword evidence="1" id="KW-1133">Transmembrane helix</keyword>
<gene>
    <name evidence="4" type="primary">8239747</name>
    <name evidence="3" type="ORF">Phum_PHUM613140</name>
</gene>
<evidence type="ECO:0000313" key="3">
    <source>
        <dbReference type="EMBL" id="EEB20351.1"/>
    </source>
</evidence>
<dbReference type="KEGG" id="phu:Phum_PHUM613140"/>
<dbReference type="HOGENOM" id="CLU_2375303_0_0_1"/>
<dbReference type="OrthoDB" id="9981889at2759"/>
<evidence type="ECO:0000313" key="4">
    <source>
        <dbReference type="EnsemblMetazoa" id="PHUM613140-PA"/>
    </source>
</evidence>
<dbReference type="AlphaFoldDB" id="E0W3Z5"/>
<dbReference type="EnsemblMetazoa" id="PHUM613140-RA">
    <property type="protein sequence ID" value="PHUM613140-PA"/>
    <property type="gene ID" value="PHUM613140"/>
</dbReference>
<keyword evidence="1" id="KW-0472">Membrane</keyword>
<feature type="transmembrane region" description="Helical" evidence="1">
    <location>
        <begin position="70"/>
        <end position="90"/>
    </location>
</feature>
<accession>E0W3Z5</accession>
<sequence>MLSKTLVPSLTLAKRVLPLCGQRQKIGNLLVAQYSSHSKHLEGYKYPTMDDVPIPCGSWQEDYDNNQRKYNLHLLLGAGFFIITMVSWLLHCKKM</sequence>
<dbReference type="InterPro" id="IPR031973">
    <property type="entry name" value="Deltameth_res_prag01"/>
</dbReference>
<dbReference type="InParanoid" id="E0W3Z5"/>
<proteinExistence type="predicted"/>
<dbReference type="VEuPathDB" id="VectorBase:PHUM613140"/>
<dbReference type="EMBL" id="AAZO01007494">
    <property type="status" value="NOT_ANNOTATED_CDS"/>
    <property type="molecule type" value="Genomic_DNA"/>
</dbReference>
<keyword evidence="1" id="KW-0812">Transmembrane</keyword>
<feature type="domain" description="Deltamethrin resistance protein prag01" evidence="2">
    <location>
        <begin position="50"/>
        <end position="86"/>
    </location>
</feature>
<reference evidence="3" key="1">
    <citation type="submission" date="2007-04" db="EMBL/GenBank/DDBJ databases">
        <title>Annotation of Pediculus humanus corporis strain USDA.</title>
        <authorList>
            <person name="Kirkness E."/>
            <person name="Hannick L."/>
            <person name="Hass B."/>
            <person name="Bruggner R."/>
            <person name="Lawson D."/>
            <person name="Bidwell S."/>
            <person name="Joardar V."/>
            <person name="Caler E."/>
            <person name="Walenz B."/>
            <person name="Inman J."/>
            <person name="Schobel S."/>
            <person name="Galinsky K."/>
            <person name="Amedeo P."/>
            <person name="Strausberg R."/>
        </authorList>
    </citation>
    <scope>NUCLEOTIDE SEQUENCE</scope>
    <source>
        <strain evidence="3">USDA</strain>
    </source>
</reference>
<dbReference type="Pfam" id="PF16020">
    <property type="entry name" value="Deltameth_res"/>
    <property type="match status" value="1"/>
</dbReference>